<name>G4YWE8_PHYSP</name>
<sequence length="185" mass="20138">RKPARKAVKRANTETKSAIPSKIARAGSNKFKKQVREFVEEYEKKHVDDLFDTTPSKEGLPELPDFGSIKSPGLATPSHSLDEDSEVDDEAPGLLKKLSSRRRDDIDSYVLGINRQHVAAGGVKMAAGKKKAVMLVEAVGSHSIKGIVSPGGTTHVCIEKDGSSSEGEDEDDYRSSEEEEDFDLP</sequence>
<keyword evidence="3" id="KW-1185">Reference proteome</keyword>
<feature type="non-terminal residue" evidence="2">
    <location>
        <position position="1"/>
    </location>
</feature>
<dbReference type="RefSeq" id="XP_009520882.1">
    <property type="nucleotide sequence ID" value="XM_009522587.1"/>
</dbReference>
<evidence type="ECO:0000256" key="1">
    <source>
        <dbReference type="SAM" id="MobiDB-lite"/>
    </source>
</evidence>
<proteinExistence type="predicted"/>
<dbReference type="KEGG" id="psoj:PHYSODRAFT_487850"/>
<accession>G4YWE8</accession>
<evidence type="ECO:0000313" key="2">
    <source>
        <dbReference type="EMBL" id="EGZ25594.1"/>
    </source>
</evidence>
<dbReference type="EMBL" id="JH159152">
    <property type="protein sequence ID" value="EGZ25594.1"/>
    <property type="molecule type" value="Genomic_DNA"/>
</dbReference>
<evidence type="ECO:0000313" key="3">
    <source>
        <dbReference type="Proteomes" id="UP000002640"/>
    </source>
</evidence>
<feature type="region of interest" description="Disordered" evidence="1">
    <location>
        <begin position="1"/>
        <end position="21"/>
    </location>
</feature>
<dbReference type="AlphaFoldDB" id="G4YWE8"/>
<dbReference type="GeneID" id="20656213"/>
<feature type="compositionally biased region" description="Acidic residues" evidence="1">
    <location>
        <begin position="166"/>
        <end position="185"/>
    </location>
</feature>
<gene>
    <name evidence="2" type="ORF">PHYSODRAFT_487850</name>
</gene>
<organism evidence="2 3">
    <name type="scientific">Phytophthora sojae (strain P6497)</name>
    <name type="common">Soybean stem and root rot agent</name>
    <name type="synonym">Phytophthora megasperma f. sp. glycines</name>
    <dbReference type="NCBI Taxonomy" id="1094619"/>
    <lineage>
        <taxon>Eukaryota</taxon>
        <taxon>Sar</taxon>
        <taxon>Stramenopiles</taxon>
        <taxon>Oomycota</taxon>
        <taxon>Peronosporomycetes</taxon>
        <taxon>Peronosporales</taxon>
        <taxon>Peronosporaceae</taxon>
        <taxon>Phytophthora</taxon>
    </lineage>
</organism>
<feature type="region of interest" description="Disordered" evidence="1">
    <location>
        <begin position="49"/>
        <end position="99"/>
    </location>
</feature>
<dbReference type="InParanoid" id="G4YWE8"/>
<dbReference type="Proteomes" id="UP000002640">
    <property type="component" value="Unassembled WGS sequence"/>
</dbReference>
<protein>
    <submittedName>
        <fullName evidence="2">Uncharacterized protein</fullName>
    </submittedName>
</protein>
<reference evidence="2 3" key="1">
    <citation type="journal article" date="2006" name="Science">
        <title>Phytophthora genome sequences uncover evolutionary origins and mechanisms of pathogenesis.</title>
        <authorList>
            <person name="Tyler B.M."/>
            <person name="Tripathy S."/>
            <person name="Zhang X."/>
            <person name="Dehal P."/>
            <person name="Jiang R.H."/>
            <person name="Aerts A."/>
            <person name="Arredondo F.D."/>
            <person name="Baxter L."/>
            <person name="Bensasson D."/>
            <person name="Beynon J.L."/>
            <person name="Chapman J."/>
            <person name="Damasceno C.M."/>
            <person name="Dorrance A.E."/>
            <person name="Dou D."/>
            <person name="Dickerman A.W."/>
            <person name="Dubchak I.L."/>
            <person name="Garbelotto M."/>
            <person name="Gijzen M."/>
            <person name="Gordon S.G."/>
            <person name="Govers F."/>
            <person name="Grunwald N.J."/>
            <person name="Huang W."/>
            <person name="Ivors K.L."/>
            <person name="Jones R.W."/>
            <person name="Kamoun S."/>
            <person name="Krampis K."/>
            <person name="Lamour K.H."/>
            <person name="Lee M.K."/>
            <person name="McDonald W.H."/>
            <person name="Medina M."/>
            <person name="Meijer H.J."/>
            <person name="Nordberg E.K."/>
            <person name="Maclean D.J."/>
            <person name="Ospina-Giraldo M.D."/>
            <person name="Morris P.F."/>
            <person name="Phuntumart V."/>
            <person name="Putnam N.H."/>
            <person name="Rash S."/>
            <person name="Rose J.K."/>
            <person name="Sakihama Y."/>
            <person name="Salamov A.A."/>
            <person name="Savidor A."/>
            <person name="Scheuring C.F."/>
            <person name="Smith B.M."/>
            <person name="Sobral B.W."/>
            <person name="Terry A."/>
            <person name="Torto-Alalibo T.A."/>
            <person name="Win J."/>
            <person name="Xu Z."/>
            <person name="Zhang H."/>
            <person name="Grigoriev I.V."/>
            <person name="Rokhsar D.S."/>
            <person name="Boore J.L."/>
        </authorList>
    </citation>
    <scope>NUCLEOTIDE SEQUENCE [LARGE SCALE GENOMIC DNA]</scope>
    <source>
        <strain evidence="2 3">P6497</strain>
    </source>
</reference>
<dbReference type="STRING" id="1094619.G4YWE8"/>
<feature type="region of interest" description="Disordered" evidence="1">
    <location>
        <begin position="150"/>
        <end position="185"/>
    </location>
</feature>